<feature type="transmembrane region" description="Helical" evidence="7">
    <location>
        <begin position="474"/>
        <end position="495"/>
    </location>
</feature>
<dbReference type="InterPro" id="IPR036259">
    <property type="entry name" value="MFS_trans_sf"/>
</dbReference>
<comment type="subcellular location">
    <subcellularLocation>
        <location evidence="1">Cell membrane</location>
        <topology evidence="1">Multi-pass membrane protein</topology>
    </subcellularLocation>
</comment>
<keyword evidence="6 7" id="KW-0472">Membrane</keyword>
<evidence type="ECO:0000256" key="1">
    <source>
        <dbReference type="ARBA" id="ARBA00004651"/>
    </source>
</evidence>
<feature type="transmembrane region" description="Helical" evidence="7">
    <location>
        <begin position="151"/>
        <end position="173"/>
    </location>
</feature>
<evidence type="ECO:0000313" key="10">
    <source>
        <dbReference type="Proteomes" id="UP000030643"/>
    </source>
</evidence>
<feature type="transmembrane region" description="Helical" evidence="7">
    <location>
        <begin position="193"/>
        <end position="212"/>
    </location>
</feature>
<dbReference type="GO" id="GO:0005886">
    <property type="term" value="C:plasma membrane"/>
    <property type="evidence" value="ECO:0007669"/>
    <property type="project" value="UniProtKB-SubCell"/>
</dbReference>
<keyword evidence="5 7" id="KW-1133">Transmembrane helix</keyword>
<feature type="transmembrane region" description="Helical" evidence="7">
    <location>
        <begin position="357"/>
        <end position="376"/>
    </location>
</feature>
<evidence type="ECO:0000313" key="9">
    <source>
        <dbReference type="EMBL" id="GAK31640.1"/>
    </source>
</evidence>
<dbReference type="PANTHER" id="PTHR42718">
    <property type="entry name" value="MAJOR FACILITATOR SUPERFAMILY MULTIDRUG TRANSPORTER MFSC"/>
    <property type="match status" value="1"/>
</dbReference>
<organism evidence="9 10">
    <name type="scientific">Weissella oryzae (strain DSM 25784 / JCM 18191 / LMG 30913 / SG25)</name>
    <dbReference type="NCBI Taxonomy" id="1329250"/>
    <lineage>
        <taxon>Bacteria</taxon>
        <taxon>Bacillati</taxon>
        <taxon>Bacillota</taxon>
        <taxon>Bacilli</taxon>
        <taxon>Lactobacillales</taxon>
        <taxon>Lactobacillaceae</taxon>
        <taxon>Weissella</taxon>
    </lineage>
</organism>
<dbReference type="AlphaFoldDB" id="A0A069CUZ9"/>
<dbReference type="PANTHER" id="PTHR42718:SF24">
    <property type="entry name" value="MAJOR FACILITATOR SUPERFAMILY (MFS) PROFILE DOMAIN-CONTAINING PROTEIN"/>
    <property type="match status" value="1"/>
</dbReference>
<protein>
    <submittedName>
        <fullName evidence="9">Multidrug MFS transporter</fullName>
    </submittedName>
</protein>
<feature type="transmembrane region" description="Helical" evidence="7">
    <location>
        <begin position="61"/>
        <end position="81"/>
    </location>
</feature>
<keyword evidence="4 7" id="KW-0812">Transmembrane</keyword>
<dbReference type="RefSeq" id="WP_045477036.1">
    <property type="nucleotide sequence ID" value="NZ_DF820495.1"/>
</dbReference>
<gene>
    <name evidence="9" type="ORF">WOSG25_120320</name>
</gene>
<evidence type="ECO:0000259" key="8">
    <source>
        <dbReference type="PROSITE" id="PS50850"/>
    </source>
</evidence>
<reference evidence="10" key="1">
    <citation type="journal article" date="2014" name="Genome Announc.">
        <title>Draft genome sequence of Weissella oryzae SG25T, isolated from fermented rice grains.</title>
        <authorList>
            <person name="Tanizawa Y."/>
            <person name="Fujisawa T."/>
            <person name="Mochizuki T."/>
            <person name="Kaminuma E."/>
            <person name="Suzuki Y."/>
            <person name="Nakamura Y."/>
            <person name="Tohno M."/>
        </authorList>
    </citation>
    <scope>NUCLEOTIDE SEQUENCE [LARGE SCALE GENOMIC DNA]</scope>
    <source>
        <strain evidence="10">DSM 25784 / JCM 18191 / LMG 30913 / SG25</strain>
    </source>
</reference>
<keyword evidence="3" id="KW-1003">Cell membrane</keyword>
<evidence type="ECO:0000256" key="5">
    <source>
        <dbReference type="ARBA" id="ARBA00022989"/>
    </source>
</evidence>
<evidence type="ECO:0000256" key="2">
    <source>
        <dbReference type="ARBA" id="ARBA00022448"/>
    </source>
</evidence>
<dbReference type="Pfam" id="PF07690">
    <property type="entry name" value="MFS_1"/>
    <property type="match status" value="1"/>
</dbReference>
<name>A0A069CUZ9_WEIOS</name>
<evidence type="ECO:0000256" key="4">
    <source>
        <dbReference type="ARBA" id="ARBA00022692"/>
    </source>
</evidence>
<dbReference type="InterPro" id="IPR004638">
    <property type="entry name" value="EmrB-like"/>
</dbReference>
<evidence type="ECO:0000256" key="3">
    <source>
        <dbReference type="ARBA" id="ARBA00022475"/>
    </source>
</evidence>
<keyword evidence="10" id="KW-1185">Reference proteome</keyword>
<proteinExistence type="predicted"/>
<keyword evidence="2" id="KW-0813">Transport</keyword>
<feature type="transmembrane region" description="Helical" evidence="7">
    <location>
        <begin position="21"/>
        <end position="41"/>
    </location>
</feature>
<sequence>MAEVEKAQMLDTHGKPFNRGAMVLLILIATFAGMLMQTVLGTTLPALMKDYNITMATAQQATTWFLLANGVMVPVSAYLATKFSTRKLYMVAFLALFIGILISFSAPDPKPSTWWIFLAGRIIQASAVGISMPLMQVVFVNIYTPKEMGKAMGMAGLVVGLAPAVGPTFAGWILNQNHVILGLTLSNSWRTIFLLPLVVLGLALLASPFILHDVLPNRNVKLDIISFVETILGFGLFLLGFTNVASDGWGNLTTVIAPIVAGIVIIILFAYRQLHMEKPFLDLRVFKIKQFTLTTIVTALIMMAMMGVEMMLPLYMQEVHGLTALQSGLALLPGALMMGIMSPISGMAYDKVGARRLALVGATILTIGTLPFMFLTAETSNIYITVLYAVRMFGVAMVFMPMTASAMNALPRESAADGTASNNTARQVASAVVVALLSSVAQNIITNSEPAKHLKVTNPLQYADKMITAMLNGYHASFMLGTVFALLALIIAMFLQGKHKPRDLAKEDVA</sequence>
<dbReference type="PROSITE" id="PS50850">
    <property type="entry name" value="MFS"/>
    <property type="match status" value="1"/>
</dbReference>
<feature type="transmembrane region" description="Helical" evidence="7">
    <location>
        <begin position="224"/>
        <end position="246"/>
    </location>
</feature>
<feature type="transmembrane region" description="Helical" evidence="7">
    <location>
        <begin position="291"/>
        <end position="312"/>
    </location>
</feature>
<dbReference type="InterPro" id="IPR020846">
    <property type="entry name" value="MFS_dom"/>
</dbReference>
<feature type="transmembrane region" description="Helical" evidence="7">
    <location>
        <begin position="252"/>
        <end position="271"/>
    </location>
</feature>
<dbReference type="InterPro" id="IPR011701">
    <property type="entry name" value="MFS"/>
</dbReference>
<dbReference type="eggNOG" id="COG0477">
    <property type="taxonomic scope" value="Bacteria"/>
</dbReference>
<feature type="transmembrane region" description="Helical" evidence="7">
    <location>
        <begin position="88"/>
        <end position="106"/>
    </location>
</feature>
<dbReference type="Gene3D" id="1.20.1250.20">
    <property type="entry name" value="MFS general substrate transporter like domains"/>
    <property type="match status" value="1"/>
</dbReference>
<dbReference type="SUPFAM" id="SSF103473">
    <property type="entry name" value="MFS general substrate transporter"/>
    <property type="match status" value="1"/>
</dbReference>
<dbReference type="PRINTS" id="PR01036">
    <property type="entry name" value="TCRTETB"/>
</dbReference>
<dbReference type="EMBL" id="DF820495">
    <property type="protein sequence ID" value="GAK31640.1"/>
    <property type="molecule type" value="Genomic_DNA"/>
</dbReference>
<dbReference type="Proteomes" id="UP000030643">
    <property type="component" value="Unassembled WGS sequence"/>
</dbReference>
<feature type="transmembrane region" description="Helical" evidence="7">
    <location>
        <begin position="112"/>
        <end position="139"/>
    </location>
</feature>
<dbReference type="NCBIfam" id="TIGR00711">
    <property type="entry name" value="efflux_EmrB"/>
    <property type="match status" value="1"/>
</dbReference>
<evidence type="ECO:0000256" key="7">
    <source>
        <dbReference type="SAM" id="Phobius"/>
    </source>
</evidence>
<dbReference type="Gene3D" id="1.20.1720.10">
    <property type="entry name" value="Multidrug resistance protein D"/>
    <property type="match status" value="1"/>
</dbReference>
<accession>A0A069CUZ9</accession>
<feature type="transmembrane region" description="Helical" evidence="7">
    <location>
        <begin position="382"/>
        <end position="407"/>
    </location>
</feature>
<dbReference type="GO" id="GO:0022857">
    <property type="term" value="F:transmembrane transporter activity"/>
    <property type="evidence" value="ECO:0007669"/>
    <property type="project" value="InterPro"/>
</dbReference>
<dbReference type="CDD" id="cd17503">
    <property type="entry name" value="MFS_LmrB_MDR_like"/>
    <property type="match status" value="1"/>
</dbReference>
<feature type="transmembrane region" description="Helical" evidence="7">
    <location>
        <begin position="324"/>
        <end position="345"/>
    </location>
</feature>
<feature type="domain" description="Major facilitator superfamily (MFS) profile" evidence="8">
    <location>
        <begin position="22"/>
        <end position="500"/>
    </location>
</feature>
<dbReference type="OrthoDB" id="9816041at2"/>
<dbReference type="STRING" id="1329250.WOSG25_120320"/>
<evidence type="ECO:0000256" key="6">
    <source>
        <dbReference type="ARBA" id="ARBA00023136"/>
    </source>
</evidence>